<dbReference type="Gene3D" id="3.40.50.720">
    <property type="entry name" value="NAD(P)-binding Rossmann-like Domain"/>
    <property type="match status" value="1"/>
</dbReference>
<evidence type="ECO:0000259" key="3">
    <source>
        <dbReference type="Pfam" id="PF05368"/>
    </source>
</evidence>
<accession>A0A8J7AIN0</accession>
<name>A0A8J7AIN0_9CYAN</name>
<comment type="similarity">
    <text evidence="1">Belongs to the NmrA-type oxidoreductase family.</text>
</comment>
<keyword evidence="2" id="KW-0521">NADP</keyword>
<dbReference type="Proteomes" id="UP000636505">
    <property type="component" value="Unassembled WGS sequence"/>
</dbReference>
<evidence type="ECO:0000256" key="1">
    <source>
        <dbReference type="ARBA" id="ARBA00006328"/>
    </source>
</evidence>
<dbReference type="InterPro" id="IPR008030">
    <property type="entry name" value="NmrA-like"/>
</dbReference>
<dbReference type="Pfam" id="PF05368">
    <property type="entry name" value="NmrA"/>
    <property type="match status" value="1"/>
</dbReference>
<proteinExistence type="inferred from homology"/>
<gene>
    <name evidence="4" type="ORF">IQ241_13360</name>
</gene>
<dbReference type="RefSeq" id="WP_193907932.1">
    <property type="nucleotide sequence ID" value="NZ_JADEXG010000029.1"/>
</dbReference>
<dbReference type="PANTHER" id="PTHR42748:SF7">
    <property type="entry name" value="NMRA LIKE REDOX SENSOR 1-RELATED"/>
    <property type="match status" value="1"/>
</dbReference>
<dbReference type="PANTHER" id="PTHR42748">
    <property type="entry name" value="NITROGEN METABOLITE REPRESSION PROTEIN NMRA FAMILY MEMBER"/>
    <property type="match status" value="1"/>
</dbReference>
<keyword evidence="5" id="KW-1185">Reference proteome</keyword>
<dbReference type="InterPro" id="IPR036291">
    <property type="entry name" value="NAD(P)-bd_dom_sf"/>
</dbReference>
<feature type="domain" description="NmrA-like" evidence="3">
    <location>
        <begin position="5"/>
        <end position="291"/>
    </location>
</feature>
<evidence type="ECO:0000313" key="5">
    <source>
        <dbReference type="Proteomes" id="UP000636505"/>
    </source>
</evidence>
<dbReference type="InterPro" id="IPR051164">
    <property type="entry name" value="NmrA-like_oxidored"/>
</dbReference>
<dbReference type="Gene3D" id="3.90.25.10">
    <property type="entry name" value="UDP-galactose 4-epimerase, domain 1"/>
    <property type="match status" value="1"/>
</dbReference>
<protein>
    <submittedName>
        <fullName evidence="4">NmrA family NAD(P)-binding protein</fullName>
    </submittedName>
</protein>
<evidence type="ECO:0000313" key="4">
    <source>
        <dbReference type="EMBL" id="MBE9078268.1"/>
    </source>
</evidence>
<reference evidence="4" key="1">
    <citation type="submission" date="2020-10" db="EMBL/GenBank/DDBJ databases">
        <authorList>
            <person name="Castelo-Branco R."/>
            <person name="Eusebio N."/>
            <person name="Adriana R."/>
            <person name="Vieira A."/>
            <person name="Brugerolle De Fraissinette N."/>
            <person name="Rezende De Castro R."/>
            <person name="Schneider M.P."/>
            <person name="Vasconcelos V."/>
            <person name="Leao P.N."/>
        </authorList>
    </citation>
    <scope>NUCLEOTIDE SEQUENCE</scope>
    <source>
        <strain evidence="4">LEGE 07310</strain>
    </source>
</reference>
<comment type="caution">
    <text evidence="4">The sequence shown here is derived from an EMBL/GenBank/DDBJ whole genome shotgun (WGS) entry which is preliminary data.</text>
</comment>
<sequence>MNKTQKRILVYCATGLQGQAVASRLLLKEDFSIRLLVRNPEKAEALQRAGAEIFCGDLGEASSLVSANDGVDRVFLQLPLDFTPAVVDYAINAIDAAKEAGVSLLVLNTSVIVPSEKTGVKAIDLKYDIEHYLKRSSLPYIILRPTFYMENLAAPWSVPSIQEKSTVAYPIPADFPASWIGVEDLASYVVEALKKTELAGSEFNIGGPEVLTGKDIAERFSQALRREIDYYPIPLDTFEEQINAGIGEPIGTEIAALYGWFVSQPQSPVALSLNAVLEKLPVQLTPMSEWINQQDCFK</sequence>
<dbReference type="AlphaFoldDB" id="A0A8J7AIN0"/>
<evidence type="ECO:0000256" key="2">
    <source>
        <dbReference type="ARBA" id="ARBA00022857"/>
    </source>
</evidence>
<organism evidence="4 5">
    <name type="scientific">Vasconcelosia minhoensis LEGE 07310</name>
    <dbReference type="NCBI Taxonomy" id="915328"/>
    <lineage>
        <taxon>Bacteria</taxon>
        <taxon>Bacillati</taxon>
        <taxon>Cyanobacteriota</taxon>
        <taxon>Cyanophyceae</taxon>
        <taxon>Nodosilineales</taxon>
        <taxon>Cymatolegaceae</taxon>
        <taxon>Vasconcelosia</taxon>
        <taxon>Vasconcelosia minhoensis</taxon>
    </lineage>
</organism>
<dbReference type="SUPFAM" id="SSF51735">
    <property type="entry name" value="NAD(P)-binding Rossmann-fold domains"/>
    <property type="match status" value="1"/>
</dbReference>
<dbReference type="EMBL" id="JADEXG010000029">
    <property type="protein sequence ID" value="MBE9078268.1"/>
    <property type="molecule type" value="Genomic_DNA"/>
</dbReference>